<dbReference type="InterPro" id="IPR008969">
    <property type="entry name" value="CarboxyPept-like_regulatory"/>
</dbReference>
<organism evidence="15 16">
    <name type="scientific">Aquirufa beregesia</name>
    <dbReference type="NCBI Taxonomy" id="2516556"/>
    <lineage>
        <taxon>Bacteria</taxon>
        <taxon>Pseudomonadati</taxon>
        <taxon>Bacteroidota</taxon>
        <taxon>Cytophagia</taxon>
        <taxon>Cytophagales</taxon>
        <taxon>Flectobacillaceae</taxon>
        <taxon>Aquirufa</taxon>
    </lineage>
</organism>
<gene>
    <name evidence="15" type="ORF">EWU23_13155</name>
</gene>
<comment type="caution">
    <text evidence="15">The sequence shown here is derived from an EMBL/GenBank/DDBJ whole genome shotgun (WGS) entry which is preliminary data.</text>
</comment>
<comment type="subcellular location">
    <subcellularLocation>
        <location evidence="1 10">Cell outer membrane</location>
        <topology evidence="1 10">Multi-pass membrane protein</topology>
    </subcellularLocation>
</comment>
<evidence type="ECO:0000259" key="13">
    <source>
        <dbReference type="Pfam" id="PF00593"/>
    </source>
</evidence>
<feature type="signal peptide" evidence="12">
    <location>
        <begin position="1"/>
        <end position="23"/>
    </location>
</feature>
<keyword evidence="4 10" id="KW-0812">Transmembrane</keyword>
<reference evidence="15 16" key="1">
    <citation type="submission" date="2019-02" db="EMBL/GenBank/DDBJ databases">
        <title>Genome of a new Bacteroidetes strain.</title>
        <authorList>
            <person name="Pitt A."/>
        </authorList>
    </citation>
    <scope>NUCLEOTIDE SEQUENCE [LARGE SCALE GENOMIC DNA]</scope>
    <source>
        <strain evidence="15 16">50C-KIRBA</strain>
    </source>
</reference>
<dbReference type="Proteomes" id="UP001318301">
    <property type="component" value="Unassembled WGS sequence"/>
</dbReference>
<evidence type="ECO:0000256" key="9">
    <source>
        <dbReference type="ARBA" id="ARBA00023237"/>
    </source>
</evidence>
<keyword evidence="5 12" id="KW-0732">Signal</keyword>
<dbReference type="EMBL" id="SEWW01000011">
    <property type="protein sequence ID" value="NGZ45426.1"/>
    <property type="molecule type" value="Genomic_DNA"/>
</dbReference>
<dbReference type="InterPro" id="IPR000531">
    <property type="entry name" value="Beta-barrel_TonB"/>
</dbReference>
<feature type="domain" description="TonB-dependent receptor plug" evidence="14">
    <location>
        <begin position="123"/>
        <end position="227"/>
    </location>
</feature>
<evidence type="ECO:0000256" key="10">
    <source>
        <dbReference type="PROSITE-ProRule" id="PRU01360"/>
    </source>
</evidence>
<evidence type="ECO:0000313" key="16">
    <source>
        <dbReference type="Proteomes" id="UP001318301"/>
    </source>
</evidence>
<keyword evidence="2 10" id="KW-0813">Transport</keyword>
<keyword evidence="8 15" id="KW-0675">Receptor</keyword>
<evidence type="ECO:0000256" key="2">
    <source>
        <dbReference type="ARBA" id="ARBA00022448"/>
    </source>
</evidence>
<evidence type="ECO:0000313" key="15">
    <source>
        <dbReference type="EMBL" id="NGZ45426.1"/>
    </source>
</evidence>
<dbReference type="Gene3D" id="2.60.40.1120">
    <property type="entry name" value="Carboxypeptidase-like, regulatory domain"/>
    <property type="match status" value="1"/>
</dbReference>
<dbReference type="InterPro" id="IPR039426">
    <property type="entry name" value="TonB-dep_rcpt-like"/>
</dbReference>
<comment type="similarity">
    <text evidence="10 11">Belongs to the TonB-dependent receptor family.</text>
</comment>
<name>A0ABX0F1N8_9BACT</name>
<evidence type="ECO:0000256" key="1">
    <source>
        <dbReference type="ARBA" id="ARBA00004571"/>
    </source>
</evidence>
<dbReference type="PANTHER" id="PTHR30069:SF29">
    <property type="entry name" value="HEMOGLOBIN AND HEMOGLOBIN-HAPTOGLOBIN-BINDING PROTEIN 1-RELATED"/>
    <property type="match status" value="1"/>
</dbReference>
<dbReference type="Pfam" id="PF13715">
    <property type="entry name" value="CarbopepD_reg_2"/>
    <property type="match status" value="1"/>
</dbReference>
<proteinExistence type="inferred from homology"/>
<evidence type="ECO:0000256" key="6">
    <source>
        <dbReference type="ARBA" id="ARBA00023077"/>
    </source>
</evidence>
<accession>A0ABX0F1N8</accession>
<evidence type="ECO:0000256" key="4">
    <source>
        <dbReference type="ARBA" id="ARBA00022692"/>
    </source>
</evidence>
<protein>
    <submittedName>
        <fullName evidence="15">TonB-dependent receptor</fullName>
    </submittedName>
</protein>
<evidence type="ECO:0000259" key="14">
    <source>
        <dbReference type="Pfam" id="PF07715"/>
    </source>
</evidence>
<dbReference type="InterPro" id="IPR012910">
    <property type="entry name" value="Plug_dom"/>
</dbReference>
<sequence>MKRTRLQILLAVCFILSGTISNAQLASITGKIISENQPIELASVALLGSTYGAPSDKSGIYTIKNIKAGNYILRVSCVGFEKFEKAISIKDGDHLTLHVDLSNYAILLNEVVITGTMKEVSRLESPVPVEIYTPTYFKKNPTPNIYEALQNVNGVRPQLNCNVCNTGDIHINGLEGPYTMVLVDGMPIVSSLSTVYGLSGIPNSIVERIEIVKGPASSLYGSEAVGGLINIITKKPQNAPLASVDIFSTSWGEYNADLAFKLNAGKKASALTGLNYFNFQNRVDNNKDNFTDMTLQHRISLFQKWNFNRKENRLFSLAARYMYEDRWGGDMRWQKQFRGGDSIYGESIFTNRWEILGNYQLPSSEKLLLSFSYNNHNQDSRYGTTVYDAQQNIAFLQLTWDKKIGKNDFLIGTALRYTYYDDNTPATATSNQVTQQNQAQQTWLPGIFAQNEISLSEKHKLLLGFRYDYNSYHGNIFTPRLAYKWTLNDNNILRLNGGTGYRVVNLFTEDHAALTGARSIEIKNELRPERSHNLNVNYIKKIYSQNDTYIGLDVSAFYTYFNNRIVGDYDKDPNKIIYDNLNGHAESKGLSINIDAVLSNGLKVIVGGTLMENTLTENGITKQQILTENLTSTWAISYKINHAHLSFDYTGNMYSPMRLPLLGESDPRRAYSPWWSIQNIQITYDGFTHFQLYGGVKNLLNWTPNQGNPFIIARSNDPFDKEVQFGNNGQVIASPNNPYALTFDPNYVYGPNQGIRMFLGIRYTFKK</sequence>
<dbReference type="InterPro" id="IPR036942">
    <property type="entry name" value="Beta-barrel_TonB_sf"/>
</dbReference>
<evidence type="ECO:0000256" key="5">
    <source>
        <dbReference type="ARBA" id="ARBA00022729"/>
    </source>
</evidence>
<evidence type="ECO:0000256" key="12">
    <source>
        <dbReference type="SAM" id="SignalP"/>
    </source>
</evidence>
<dbReference type="RefSeq" id="WP_166232997.1">
    <property type="nucleotide sequence ID" value="NZ_CBCSIJ010000018.1"/>
</dbReference>
<evidence type="ECO:0000256" key="11">
    <source>
        <dbReference type="RuleBase" id="RU003357"/>
    </source>
</evidence>
<feature type="domain" description="TonB-dependent receptor-like beta-barrel" evidence="13">
    <location>
        <begin position="273"/>
        <end position="699"/>
    </location>
</feature>
<evidence type="ECO:0000256" key="8">
    <source>
        <dbReference type="ARBA" id="ARBA00023170"/>
    </source>
</evidence>
<keyword evidence="3 10" id="KW-1134">Transmembrane beta strand</keyword>
<keyword evidence="7 10" id="KW-0472">Membrane</keyword>
<feature type="chain" id="PRO_5045696192" evidence="12">
    <location>
        <begin position="24"/>
        <end position="767"/>
    </location>
</feature>
<dbReference type="PANTHER" id="PTHR30069">
    <property type="entry name" value="TONB-DEPENDENT OUTER MEMBRANE RECEPTOR"/>
    <property type="match status" value="1"/>
</dbReference>
<dbReference type="PROSITE" id="PS52016">
    <property type="entry name" value="TONB_DEPENDENT_REC_3"/>
    <property type="match status" value="1"/>
</dbReference>
<dbReference type="Gene3D" id="2.170.130.10">
    <property type="entry name" value="TonB-dependent receptor, plug domain"/>
    <property type="match status" value="1"/>
</dbReference>
<evidence type="ECO:0000256" key="7">
    <source>
        <dbReference type="ARBA" id="ARBA00023136"/>
    </source>
</evidence>
<keyword evidence="6 11" id="KW-0798">TonB box</keyword>
<dbReference type="SUPFAM" id="SSF49464">
    <property type="entry name" value="Carboxypeptidase regulatory domain-like"/>
    <property type="match status" value="1"/>
</dbReference>
<dbReference type="SUPFAM" id="SSF56935">
    <property type="entry name" value="Porins"/>
    <property type="match status" value="1"/>
</dbReference>
<keyword evidence="9 10" id="KW-0998">Cell outer membrane</keyword>
<dbReference type="Pfam" id="PF07715">
    <property type="entry name" value="Plug"/>
    <property type="match status" value="1"/>
</dbReference>
<dbReference type="Pfam" id="PF00593">
    <property type="entry name" value="TonB_dep_Rec_b-barrel"/>
    <property type="match status" value="1"/>
</dbReference>
<evidence type="ECO:0000256" key="3">
    <source>
        <dbReference type="ARBA" id="ARBA00022452"/>
    </source>
</evidence>
<dbReference type="InterPro" id="IPR037066">
    <property type="entry name" value="Plug_dom_sf"/>
</dbReference>
<keyword evidence="16" id="KW-1185">Reference proteome</keyword>
<dbReference type="Gene3D" id="2.40.170.20">
    <property type="entry name" value="TonB-dependent receptor, beta-barrel domain"/>
    <property type="match status" value="1"/>
</dbReference>